<dbReference type="Proteomes" id="UP001472677">
    <property type="component" value="Unassembled WGS sequence"/>
</dbReference>
<reference evidence="1 2" key="1">
    <citation type="journal article" date="2024" name="G3 (Bethesda)">
        <title>Genome assembly of Hibiscus sabdariffa L. provides insights into metabolisms of medicinal natural products.</title>
        <authorList>
            <person name="Kim T."/>
        </authorList>
    </citation>
    <scope>NUCLEOTIDE SEQUENCE [LARGE SCALE GENOMIC DNA]</scope>
    <source>
        <strain evidence="1">TK-2024</strain>
        <tissue evidence="1">Old leaves</tissue>
    </source>
</reference>
<name>A0ABR1Z8E2_9ROSI</name>
<evidence type="ECO:0000313" key="1">
    <source>
        <dbReference type="EMBL" id="KAK8476028.1"/>
    </source>
</evidence>
<evidence type="ECO:0000313" key="2">
    <source>
        <dbReference type="Proteomes" id="UP001472677"/>
    </source>
</evidence>
<gene>
    <name evidence="1" type="ORF">V6N12_042658</name>
</gene>
<accession>A0ABR1Z8E2</accession>
<dbReference type="EMBL" id="JBBPBM010002611">
    <property type="protein sequence ID" value="KAK8476028.1"/>
    <property type="molecule type" value="Genomic_DNA"/>
</dbReference>
<sequence>MNPDFNPSQYTVTAWPSYPPVEPTHQPHEIRYPFDQPHEVAVPLLPVPVPLPHVSHLVVKYPVEAPFQLLAGQTCHPVSAYVDIV</sequence>
<proteinExistence type="predicted"/>
<organism evidence="1 2">
    <name type="scientific">Hibiscus sabdariffa</name>
    <name type="common">roselle</name>
    <dbReference type="NCBI Taxonomy" id="183260"/>
    <lineage>
        <taxon>Eukaryota</taxon>
        <taxon>Viridiplantae</taxon>
        <taxon>Streptophyta</taxon>
        <taxon>Embryophyta</taxon>
        <taxon>Tracheophyta</taxon>
        <taxon>Spermatophyta</taxon>
        <taxon>Magnoliopsida</taxon>
        <taxon>eudicotyledons</taxon>
        <taxon>Gunneridae</taxon>
        <taxon>Pentapetalae</taxon>
        <taxon>rosids</taxon>
        <taxon>malvids</taxon>
        <taxon>Malvales</taxon>
        <taxon>Malvaceae</taxon>
        <taxon>Malvoideae</taxon>
        <taxon>Hibiscus</taxon>
    </lineage>
</organism>
<keyword evidence="2" id="KW-1185">Reference proteome</keyword>
<comment type="caution">
    <text evidence="1">The sequence shown here is derived from an EMBL/GenBank/DDBJ whole genome shotgun (WGS) entry which is preliminary data.</text>
</comment>
<protein>
    <submittedName>
        <fullName evidence="1">Uncharacterized protein</fullName>
    </submittedName>
</protein>